<keyword evidence="4" id="KW-0052">Apoplast</keyword>
<evidence type="ECO:0000313" key="9">
    <source>
        <dbReference type="EMBL" id="KAK4750719.1"/>
    </source>
</evidence>
<comment type="subcellular location">
    <subcellularLocation>
        <location evidence="1">Secreted</location>
        <location evidence="1">Cell wall</location>
    </subcellularLocation>
    <subcellularLocation>
        <location evidence="2">Secreted</location>
        <location evidence="2">Extracellular space</location>
        <location evidence="2">Apoplast</location>
    </subcellularLocation>
</comment>
<protein>
    <recommendedName>
        <fullName evidence="8">BURP domain-containing protein</fullName>
    </recommendedName>
</protein>
<evidence type="ECO:0000256" key="4">
    <source>
        <dbReference type="ARBA" id="ARBA00022523"/>
    </source>
</evidence>
<dbReference type="SMART" id="SM01045">
    <property type="entry name" value="BURP"/>
    <property type="match status" value="1"/>
</dbReference>
<name>A0AAN7JNL7_9MYRT</name>
<feature type="domain" description="BURP" evidence="8">
    <location>
        <begin position="601"/>
        <end position="815"/>
    </location>
</feature>
<feature type="compositionally biased region" description="Basic and acidic residues" evidence="7">
    <location>
        <begin position="1"/>
        <end position="16"/>
    </location>
</feature>
<dbReference type="PROSITE" id="PS51277">
    <property type="entry name" value="BURP"/>
    <property type="match status" value="1"/>
</dbReference>
<dbReference type="EMBL" id="JAXIOK010000017">
    <property type="protein sequence ID" value="KAK4750719.1"/>
    <property type="molecule type" value="Genomic_DNA"/>
</dbReference>
<dbReference type="Proteomes" id="UP001345219">
    <property type="component" value="Chromosome 4"/>
</dbReference>
<evidence type="ECO:0000256" key="5">
    <source>
        <dbReference type="ARBA" id="ARBA00022729"/>
    </source>
</evidence>
<dbReference type="PANTHER" id="PTHR31458">
    <property type="entry name" value="POLYGALACTURONASE 1 BETA-LIKE PROTEIN 2"/>
    <property type="match status" value="1"/>
</dbReference>
<evidence type="ECO:0000313" key="10">
    <source>
        <dbReference type="Proteomes" id="UP001345219"/>
    </source>
</evidence>
<evidence type="ECO:0000256" key="2">
    <source>
        <dbReference type="ARBA" id="ARBA00004271"/>
    </source>
</evidence>
<dbReference type="InterPro" id="IPR004873">
    <property type="entry name" value="BURP_dom"/>
</dbReference>
<feature type="region of interest" description="Disordered" evidence="7">
    <location>
        <begin position="1"/>
        <end position="47"/>
    </location>
</feature>
<gene>
    <name evidence="9" type="ORF">SAY87_004201</name>
</gene>
<keyword evidence="5" id="KW-0732">Signal</keyword>
<dbReference type="GO" id="GO:0048046">
    <property type="term" value="C:apoplast"/>
    <property type="evidence" value="ECO:0007669"/>
    <property type="project" value="UniProtKB-SubCell"/>
</dbReference>
<sequence>MSGEKSPHQTRPDPHPDPVALEFGSGFAILDPTLPNPHPDPNTGESLDFRHHEWGWTRRVQHWQKASSPIGSGERAPTTFGINRTEPHQIVQEPSTQNQFKGTLFSTLRTLLELICEGGSLVNLVIKLGFMMVDTHLGDSKREPTPPPLFLPSPPSKLRSHHHALPIQQGFSSSRRLLPLYISCKSIFMSLLVSSAEMYTDAARPTTPRSNPFTAKAALIRYWNSHISTAPWNPPPPFLLSKASPLAAADLAYLVRLAATNSLSAHLPSFCSLAHLICSFEPEPDAQSSATTSVGPRDASFAAYREKLKHFSNYGTARRGGSDSFKNYSAGANTADEVFKRYGNGAAGHGEGFASYAAEGNLANGSFGNYGFGASGGSSDFKTYHPRVNVPDLLFTTYGSAGKKHRLSFSSYTNDTNSGSEAFTSYGKHASGVPSQFTSYGDGSNTVGSSFKGYNVQGSGGNDSFTSYGETGNNPHADFTIYSAGGYSATDSFSNYRNGANVGDDSFGSYARNANSAKTTFRDYGKSFSHAGTDSFTEYGNGSSGQTTVEFKSYGLGRSFKGYVNKGVTFAGYNKTTIDAGEARGGGSGDSVNTQIERGRFFRELELMEGNVMAMPDIRDRMPARPFLPRAISSRLPFSSSRLADIRGLFAAGEESATEHVIASTLEECERPPSRGETKRCVGSAEDMIDFAVSILGRGVVLRTTENVNGTGREVRVGRVRGIHGGLTTESVSCHQSLYPYLVYYCHAVPRVRVYEADIVDMTSGATINQGVAICHLDTSAWSPGHGAFVALGQGPGQIEVCHWIYENDMTWTVG</sequence>
<accession>A0AAN7JNL7</accession>
<organism evidence="9 10">
    <name type="scientific">Trapa incisa</name>
    <dbReference type="NCBI Taxonomy" id="236973"/>
    <lineage>
        <taxon>Eukaryota</taxon>
        <taxon>Viridiplantae</taxon>
        <taxon>Streptophyta</taxon>
        <taxon>Embryophyta</taxon>
        <taxon>Tracheophyta</taxon>
        <taxon>Spermatophyta</taxon>
        <taxon>Magnoliopsida</taxon>
        <taxon>eudicotyledons</taxon>
        <taxon>Gunneridae</taxon>
        <taxon>Pentapetalae</taxon>
        <taxon>rosids</taxon>
        <taxon>malvids</taxon>
        <taxon>Myrtales</taxon>
        <taxon>Lythraceae</taxon>
        <taxon>Trapa</taxon>
    </lineage>
</organism>
<dbReference type="InterPro" id="IPR051897">
    <property type="entry name" value="PG-associated_BURP"/>
</dbReference>
<evidence type="ECO:0000256" key="3">
    <source>
        <dbReference type="ARBA" id="ARBA00022512"/>
    </source>
</evidence>
<evidence type="ECO:0000259" key="8">
    <source>
        <dbReference type="PROSITE" id="PS51277"/>
    </source>
</evidence>
<dbReference type="PANTHER" id="PTHR31458:SF9">
    <property type="entry name" value="POLYGALACTURONASE-1 NON-CATALYTIC SUBUNIT BETA"/>
    <property type="match status" value="1"/>
</dbReference>
<keyword evidence="3" id="KW-0134">Cell wall</keyword>
<dbReference type="AlphaFoldDB" id="A0AAN7JNL7"/>
<keyword evidence="10" id="KW-1185">Reference proteome</keyword>
<comment type="caution">
    <text evidence="9">The sequence shown here is derived from an EMBL/GenBank/DDBJ whole genome shotgun (WGS) entry which is preliminary data.</text>
</comment>
<reference evidence="9 10" key="1">
    <citation type="journal article" date="2023" name="Hortic Res">
        <title>Pangenome of water caltrop reveals structural variations and asymmetric subgenome divergence after allopolyploidization.</title>
        <authorList>
            <person name="Zhang X."/>
            <person name="Chen Y."/>
            <person name="Wang L."/>
            <person name="Yuan Y."/>
            <person name="Fang M."/>
            <person name="Shi L."/>
            <person name="Lu R."/>
            <person name="Comes H.P."/>
            <person name="Ma Y."/>
            <person name="Chen Y."/>
            <person name="Huang G."/>
            <person name="Zhou Y."/>
            <person name="Zheng Z."/>
            <person name="Qiu Y."/>
        </authorList>
    </citation>
    <scope>NUCLEOTIDE SEQUENCE [LARGE SCALE GENOMIC DNA]</scope>
    <source>
        <tissue evidence="9">Roots</tissue>
    </source>
</reference>
<keyword evidence="3" id="KW-0964">Secreted</keyword>
<evidence type="ECO:0000256" key="7">
    <source>
        <dbReference type="SAM" id="MobiDB-lite"/>
    </source>
</evidence>
<keyword evidence="6" id="KW-0325">Glycoprotein</keyword>
<evidence type="ECO:0000256" key="6">
    <source>
        <dbReference type="ARBA" id="ARBA00023180"/>
    </source>
</evidence>
<proteinExistence type="predicted"/>
<dbReference type="Pfam" id="PF03181">
    <property type="entry name" value="BURP"/>
    <property type="match status" value="1"/>
</dbReference>
<evidence type="ECO:0000256" key="1">
    <source>
        <dbReference type="ARBA" id="ARBA00004191"/>
    </source>
</evidence>